<name>A0A165UPJ4_9AGAM</name>
<sequence>MNFGGQDTTLLVAPRPVRLPAGSHFPLVRPNRLVPALPDHNDDVPPADPRERSIIDESKLDVFLDSAVSLGRDSVSPRAPSRSSLPSEALEEFLSILRPSSLFSPSSPLFRARHGPTMSLPSFTERSPQMRALHDLSNSPSPVMMGELDRLVNGRKTPHKLLRDKENADGSHEALQPGVFHPSILSSPVSRYQTRNPFYRHPSYEVGLIEADHPMSPSRVPLPSPTPTELDL</sequence>
<evidence type="ECO:0000313" key="3">
    <source>
        <dbReference type="Proteomes" id="UP000076761"/>
    </source>
</evidence>
<evidence type="ECO:0000256" key="1">
    <source>
        <dbReference type="SAM" id="MobiDB-lite"/>
    </source>
</evidence>
<protein>
    <submittedName>
        <fullName evidence="2">Uncharacterized protein</fullName>
    </submittedName>
</protein>
<dbReference type="InParanoid" id="A0A165UPJ4"/>
<feature type="region of interest" description="Disordered" evidence="1">
    <location>
        <begin position="210"/>
        <end position="232"/>
    </location>
</feature>
<keyword evidence="3" id="KW-1185">Reference proteome</keyword>
<reference evidence="2 3" key="1">
    <citation type="journal article" date="2016" name="Mol. Biol. Evol.">
        <title>Comparative Genomics of Early-Diverging Mushroom-Forming Fungi Provides Insights into the Origins of Lignocellulose Decay Capabilities.</title>
        <authorList>
            <person name="Nagy L.G."/>
            <person name="Riley R."/>
            <person name="Tritt A."/>
            <person name="Adam C."/>
            <person name="Daum C."/>
            <person name="Floudas D."/>
            <person name="Sun H."/>
            <person name="Yadav J.S."/>
            <person name="Pangilinan J."/>
            <person name="Larsson K.H."/>
            <person name="Matsuura K."/>
            <person name="Barry K."/>
            <person name="Labutti K."/>
            <person name="Kuo R."/>
            <person name="Ohm R.A."/>
            <person name="Bhattacharya S.S."/>
            <person name="Shirouzu T."/>
            <person name="Yoshinaga Y."/>
            <person name="Martin F.M."/>
            <person name="Grigoriev I.V."/>
            <person name="Hibbett D.S."/>
        </authorList>
    </citation>
    <scope>NUCLEOTIDE SEQUENCE [LARGE SCALE GENOMIC DNA]</scope>
    <source>
        <strain evidence="2 3">HHB14362 ss-1</strain>
    </source>
</reference>
<dbReference type="EMBL" id="KV425557">
    <property type="protein sequence ID" value="KZT28495.1"/>
    <property type="molecule type" value="Genomic_DNA"/>
</dbReference>
<dbReference type="OrthoDB" id="3242721at2759"/>
<dbReference type="AlphaFoldDB" id="A0A165UPJ4"/>
<evidence type="ECO:0000313" key="2">
    <source>
        <dbReference type="EMBL" id="KZT28495.1"/>
    </source>
</evidence>
<proteinExistence type="predicted"/>
<accession>A0A165UPJ4</accession>
<dbReference type="STRING" id="1314782.A0A165UPJ4"/>
<dbReference type="Proteomes" id="UP000076761">
    <property type="component" value="Unassembled WGS sequence"/>
</dbReference>
<gene>
    <name evidence="2" type="ORF">NEOLEDRAFT_1239456</name>
</gene>
<organism evidence="2 3">
    <name type="scientific">Neolentinus lepideus HHB14362 ss-1</name>
    <dbReference type="NCBI Taxonomy" id="1314782"/>
    <lineage>
        <taxon>Eukaryota</taxon>
        <taxon>Fungi</taxon>
        <taxon>Dikarya</taxon>
        <taxon>Basidiomycota</taxon>
        <taxon>Agaricomycotina</taxon>
        <taxon>Agaricomycetes</taxon>
        <taxon>Gloeophyllales</taxon>
        <taxon>Gloeophyllaceae</taxon>
        <taxon>Neolentinus</taxon>
    </lineage>
</organism>